<feature type="region of interest" description="Disordered" evidence="1">
    <location>
        <begin position="212"/>
        <end position="273"/>
    </location>
</feature>
<reference evidence="2" key="1">
    <citation type="submission" date="2023-05" db="EMBL/GenBank/DDBJ databases">
        <title>Nepenthes gracilis genome sequencing.</title>
        <authorList>
            <person name="Fukushima K."/>
        </authorList>
    </citation>
    <scope>NUCLEOTIDE SEQUENCE</scope>
    <source>
        <strain evidence="2">SING2019-196</strain>
    </source>
</reference>
<name>A0AAD3P6N0_NEPGR</name>
<sequence>MSGEVSQLGSECAPDSDPLDVVLCSRDQTGLDLGLDIHLTVDSPMSDSENSVNSVDAEWVPEVGIPRIASCPAMLQLCIQQTGQLPVPSVGCNAPISYLPIGPSYAEILCCGIDADPPGFLVGGESCWPISEEDRLATLGLVGAPIKLDPHPPRVAVPKLGATLPLLPPVSEQASGPVAYPPGPHDLAVDLVTPPSISRIITKYSLDTSCQLGHGSRSPKGLSAASSTDSHLDTPEVSYLGPKAAPSQQDSWQPVKSRRNQKSASKNTKGTRV</sequence>
<gene>
    <name evidence="2" type="ORF">Nepgr_002660</name>
</gene>
<evidence type="ECO:0000313" key="2">
    <source>
        <dbReference type="EMBL" id="GMH00821.1"/>
    </source>
</evidence>
<accession>A0AAD3P6N0</accession>
<evidence type="ECO:0000313" key="3">
    <source>
        <dbReference type="Proteomes" id="UP001279734"/>
    </source>
</evidence>
<proteinExistence type="predicted"/>
<protein>
    <submittedName>
        <fullName evidence="2">Uncharacterized protein</fullName>
    </submittedName>
</protein>
<dbReference type="AlphaFoldDB" id="A0AAD3P6N0"/>
<feature type="compositionally biased region" description="Polar residues" evidence="1">
    <location>
        <begin position="262"/>
        <end position="273"/>
    </location>
</feature>
<keyword evidence="3" id="KW-1185">Reference proteome</keyword>
<dbReference type="EMBL" id="BSYO01000002">
    <property type="protein sequence ID" value="GMH00821.1"/>
    <property type="molecule type" value="Genomic_DNA"/>
</dbReference>
<evidence type="ECO:0000256" key="1">
    <source>
        <dbReference type="SAM" id="MobiDB-lite"/>
    </source>
</evidence>
<organism evidence="2 3">
    <name type="scientific">Nepenthes gracilis</name>
    <name type="common">Slender pitcher plant</name>
    <dbReference type="NCBI Taxonomy" id="150966"/>
    <lineage>
        <taxon>Eukaryota</taxon>
        <taxon>Viridiplantae</taxon>
        <taxon>Streptophyta</taxon>
        <taxon>Embryophyta</taxon>
        <taxon>Tracheophyta</taxon>
        <taxon>Spermatophyta</taxon>
        <taxon>Magnoliopsida</taxon>
        <taxon>eudicotyledons</taxon>
        <taxon>Gunneridae</taxon>
        <taxon>Pentapetalae</taxon>
        <taxon>Caryophyllales</taxon>
        <taxon>Nepenthaceae</taxon>
        <taxon>Nepenthes</taxon>
    </lineage>
</organism>
<dbReference type="Proteomes" id="UP001279734">
    <property type="component" value="Unassembled WGS sequence"/>
</dbReference>
<comment type="caution">
    <text evidence="2">The sequence shown here is derived from an EMBL/GenBank/DDBJ whole genome shotgun (WGS) entry which is preliminary data.</text>
</comment>